<feature type="domain" description="Glucose-methanol-choline oxidoreductase C-terminal" evidence="7">
    <location>
        <begin position="453"/>
        <end position="565"/>
    </location>
</feature>
<reference evidence="8" key="1">
    <citation type="submission" date="2017-11" db="EMBL/GenBank/DDBJ databases">
        <authorList>
            <person name="Kajale S.C."/>
            <person name="Sharma A."/>
        </authorList>
    </citation>
    <scope>NUCLEOTIDE SEQUENCE</scope>
    <source>
        <strain evidence="8">LS1_42</strain>
    </source>
</reference>
<organism evidence="8 9">
    <name type="scientific">Natronococcus pandeyae</name>
    <dbReference type="NCBI Taxonomy" id="2055836"/>
    <lineage>
        <taxon>Archaea</taxon>
        <taxon>Methanobacteriati</taxon>
        <taxon>Methanobacteriota</taxon>
        <taxon>Stenosarchaea group</taxon>
        <taxon>Halobacteria</taxon>
        <taxon>Halobacteriales</taxon>
        <taxon>Natrialbaceae</taxon>
        <taxon>Natronococcus</taxon>
    </lineage>
</organism>
<evidence type="ECO:0000256" key="5">
    <source>
        <dbReference type="SAM" id="MobiDB-lite"/>
    </source>
</evidence>
<evidence type="ECO:0000256" key="1">
    <source>
        <dbReference type="ARBA" id="ARBA00010790"/>
    </source>
</evidence>
<dbReference type="GO" id="GO:0050660">
    <property type="term" value="F:flavin adenine dinucleotide binding"/>
    <property type="evidence" value="ECO:0007669"/>
    <property type="project" value="InterPro"/>
</dbReference>
<sequence>MNDPDVVIIGAGADGPATASRLARRHGLDVLILEGGAWHGNEKWPKPHADAGGTVSTDPDDLDGKLLDEHFTVKEAGANDPTFGYLRVGPADHSRAPWFRNIPQNAFLWQVSAVGGTTTHYFGNNPRGYPYAFDEQPHWPIDYEELVPYYQLNEAVTSTQQAPMTNKEEVFIEGATEAGYDRLDTLNVTETGWRPQPNAVEDPPDELNSNFDGSFSWDDGFRGDALAADHFQGGPTPEDAPVREKARKSSNVSWVPRALDTNTDETVGNVAIRPNAYVTDIKTDEGAGNLEATGVEFRDTWSGSTVTVEADVTVLAAGCIESPRLWLNSGLPDDGWVGKGLTTHWFDWIVGVYPDDAVEDINGEPNMDPFVGHNSAVRFDKPGVGGMEDIGMSPGLVSFANYLFSQAGYSFDVEVDPDEPWDSRGYVVGEELKRRMADYRNTKALLILTDDLPRQDNGVSLDDTFADEHGAVPELKWEPHPDDDAKRDELSRIAARIHKEAGAEHVHRCDWPPLFLHMQSSMRMGKVVDENAEAYNVDRLFVGDHSALANGIGGPNPTNSGQALALRTADRIGELYF</sequence>
<evidence type="ECO:0000313" key="9">
    <source>
        <dbReference type="Proteomes" id="UP000766904"/>
    </source>
</evidence>
<dbReference type="PANTHER" id="PTHR46056:SF12">
    <property type="entry name" value="LONG-CHAIN-ALCOHOL OXIDASE"/>
    <property type="match status" value="1"/>
</dbReference>
<dbReference type="GO" id="GO:0016614">
    <property type="term" value="F:oxidoreductase activity, acting on CH-OH group of donors"/>
    <property type="evidence" value="ECO:0007669"/>
    <property type="project" value="InterPro"/>
</dbReference>
<accession>A0A8J8TNV6</accession>
<dbReference type="InterPro" id="IPR036188">
    <property type="entry name" value="FAD/NAD-bd_sf"/>
</dbReference>
<evidence type="ECO:0000256" key="4">
    <source>
        <dbReference type="ARBA" id="ARBA00023002"/>
    </source>
</evidence>
<dbReference type="EMBL" id="PHNJ01000015">
    <property type="protein sequence ID" value="TYL36743.1"/>
    <property type="molecule type" value="Genomic_DNA"/>
</dbReference>
<protein>
    <submittedName>
        <fullName evidence="8">GMC family oxidoreductase</fullName>
    </submittedName>
</protein>
<dbReference type="AlphaFoldDB" id="A0A8J8TNV6"/>
<evidence type="ECO:0000259" key="7">
    <source>
        <dbReference type="Pfam" id="PF05199"/>
    </source>
</evidence>
<proteinExistence type="inferred from homology"/>
<dbReference type="SUPFAM" id="SSF51905">
    <property type="entry name" value="FAD/NAD(P)-binding domain"/>
    <property type="match status" value="1"/>
</dbReference>
<dbReference type="PANTHER" id="PTHR46056">
    <property type="entry name" value="LONG-CHAIN-ALCOHOL OXIDASE"/>
    <property type="match status" value="1"/>
</dbReference>
<keyword evidence="9" id="KW-1185">Reference proteome</keyword>
<evidence type="ECO:0000256" key="2">
    <source>
        <dbReference type="ARBA" id="ARBA00022630"/>
    </source>
</evidence>
<feature type="region of interest" description="Disordered" evidence="5">
    <location>
        <begin position="226"/>
        <end position="253"/>
    </location>
</feature>
<comment type="caution">
    <text evidence="8">The sequence shown here is derived from an EMBL/GenBank/DDBJ whole genome shotgun (WGS) entry which is preliminary data.</text>
</comment>
<dbReference type="Pfam" id="PF05199">
    <property type="entry name" value="GMC_oxred_C"/>
    <property type="match status" value="1"/>
</dbReference>
<dbReference type="RefSeq" id="WP_148859947.1">
    <property type="nucleotide sequence ID" value="NZ_PHNJ01000015.1"/>
</dbReference>
<dbReference type="OrthoDB" id="346033at2157"/>
<keyword evidence="3" id="KW-0274">FAD</keyword>
<keyword evidence="4" id="KW-0560">Oxidoreductase</keyword>
<keyword evidence="2" id="KW-0285">Flavoprotein</keyword>
<evidence type="ECO:0000313" key="8">
    <source>
        <dbReference type="EMBL" id="TYL36743.1"/>
    </source>
</evidence>
<dbReference type="Proteomes" id="UP000766904">
    <property type="component" value="Unassembled WGS sequence"/>
</dbReference>
<feature type="domain" description="Glucose-methanol-choline oxidoreductase N-terminal" evidence="6">
    <location>
        <begin position="242"/>
        <end position="344"/>
    </location>
</feature>
<dbReference type="InterPro" id="IPR007867">
    <property type="entry name" value="GMC_OxRtase_C"/>
</dbReference>
<dbReference type="Pfam" id="PF00732">
    <property type="entry name" value="GMC_oxred_N"/>
    <property type="match status" value="1"/>
</dbReference>
<dbReference type="Gene3D" id="3.50.50.60">
    <property type="entry name" value="FAD/NAD(P)-binding domain"/>
    <property type="match status" value="1"/>
</dbReference>
<comment type="similarity">
    <text evidence="1">Belongs to the GMC oxidoreductase family.</text>
</comment>
<gene>
    <name evidence="8" type="ORF">CV102_20930</name>
</gene>
<evidence type="ECO:0000259" key="6">
    <source>
        <dbReference type="Pfam" id="PF00732"/>
    </source>
</evidence>
<dbReference type="InterPro" id="IPR000172">
    <property type="entry name" value="GMC_OxRdtase_N"/>
</dbReference>
<name>A0A8J8TNV6_9EURY</name>
<evidence type="ECO:0000256" key="3">
    <source>
        <dbReference type="ARBA" id="ARBA00022827"/>
    </source>
</evidence>